<name>A0A1G7DI25_9ACTN</name>
<dbReference type="GO" id="GO:0046872">
    <property type="term" value="F:metal ion binding"/>
    <property type="evidence" value="ECO:0007669"/>
    <property type="project" value="UniProtKB-KW"/>
</dbReference>
<keyword evidence="9" id="KW-0411">Iron-sulfur</keyword>
<feature type="domain" description="BFD-like [2Fe-2S]-binding" evidence="10">
    <location>
        <begin position="425"/>
        <end position="473"/>
    </location>
</feature>
<organism evidence="12 13">
    <name type="scientific">Auraticoccus monumenti</name>
    <dbReference type="NCBI Taxonomy" id="675864"/>
    <lineage>
        <taxon>Bacteria</taxon>
        <taxon>Bacillati</taxon>
        <taxon>Actinomycetota</taxon>
        <taxon>Actinomycetes</taxon>
        <taxon>Propionibacteriales</taxon>
        <taxon>Propionibacteriaceae</taxon>
        <taxon>Auraticoccus</taxon>
    </lineage>
</organism>
<evidence type="ECO:0000259" key="11">
    <source>
        <dbReference type="Pfam" id="PF07992"/>
    </source>
</evidence>
<keyword evidence="13" id="KW-1185">Reference proteome</keyword>
<dbReference type="InterPro" id="IPR052034">
    <property type="entry name" value="NasD-like"/>
</dbReference>
<evidence type="ECO:0000313" key="12">
    <source>
        <dbReference type="EMBL" id="SDE51218.1"/>
    </source>
</evidence>
<dbReference type="EMBL" id="LT629688">
    <property type="protein sequence ID" value="SDE51218.1"/>
    <property type="molecule type" value="Genomic_DNA"/>
</dbReference>
<dbReference type="Gene3D" id="3.50.50.60">
    <property type="entry name" value="FAD/NAD(P)-binding domain"/>
    <property type="match status" value="2"/>
</dbReference>
<dbReference type="PANTHER" id="PTHR43809">
    <property type="entry name" value="NITRITE REDUCTASE (NADH) LARGE SUBUNIT"/>
    <property type="match status" value="1"/>
</dbReference>
<dbReference type="Pfam" id="PF07992">
    <property type="entry name" value="Pyr_redox_2"/>
    <property type="match status" value="1"/>
</dbReference>
<comment type="cofactor">
    <cofactor evidence="2">
        <name>[4Fe-4S] cluster</name>
        <dbReference type="ChEBI" id="CHEBI:49883"/>
    </cofactor>
</comment>
<dbReference type="GO" id="GO:0051536">
    <property type="term" value="F:iron-sulfur cluster binding"/>
    <property type="evidence" value="ECO:0007669"/>
    <property type="project" value="UniProtKB-KW"/>
</dbReference>
<evidence type="ECO:0000256" key="9">
    <source>
        <dbReference type="ARBA" id="ARBA00023014"/>
    </source>
</evidence>
<sequence>MSRVVVVGNGMVGSRFAADLVEGDGGRFRVTVLGAEGPTPYNRVLLSQVVAGRYDPDAIGLPSPDPERVSVRAGTVAVAVDREDRSVLASDGSRHRYDFLVLATGAAARVPDLAGADPAPEGLHTLRTLEDARAVVAATREARRAVVLGAGVLGVETAVALSRRGLAVTVVHPSSLMDRQLDRSAAEVLAAGMDRLGIAHRSGVRASRVLSRQRRVSGLALADGSTLEAELLVLCVGTVPETDLARAAGLPVRRGVVVDEHLASPADRRVFAVGDCAEPPEGASGLIAQGWEQAARLVARLRATGTGTGALPPRRDRVADDVVTLKAEGLDVVTMGVTGDRTRDPSLRTLQLSDPGAGRHVQVVVSGERLVGATCLGDPEVAAELLTTYTRGAPVPSDPARLLLTALASTAGPAAAVTDLPEEAVVCRCNGVTRGAIEHACRQGARTLEQVAARTRASTGCGGCRADVCALLAARPAPSPTPLDDCEDSVTTVSSLASSAVTSAS</sequence>
<proteinExistence type="inferred from homology"/>
<dbReference type="Gene3D" id="1.10.10.1100">
    <property type="entry name" value="BFD-like [2Fe-2S]-binding domain"/>
    <property type="match status" value="1"/>
</dbReference>
<accession>A0A1G7DI25</accession>
<evidence type="ECO:0000313" key="13">
    <source>
        <dbReference type="Proteomes" id="UP000198546"/>
    </source>
</evidence>
<comment type="similarity">
    <text evidence="4">Belongs to the nitrite and sulfite reductase 4Fe-4S domain family.</text>
</comment>
<dbReference type="InterPro" id="IPR036188">
    <property type="entry name" value="FAD/NAD-bd_sf"/>
</dbReference>
<dbReference type="STRING" id="675864.SAMN04489747_3612"/>
<dbReference type="PANTHER" id="PTHR43809:SF1">
    <property type="entry name" value="NITRITE REDUCTASE (NADH) LARGE SUBUNIT"/>
    <property type="match status" value="1"/>
</dbReference>
<evidence type="ECO:0000256" key="7">
    <source>
        <dbReference type="ARBA" id="ARBA00023002"/>
    </source>
</evidence>
<evidence type="ECO:0000256" key="3">
    <source>
        <dbReference type="ARBA" id="ARBA00005096"/>
    </source>
</evidence>
<dbReference type="InterPro" id="IPR023753">
    <property type="entry name" value="FAD/NAD-binding_dom"/>
</dbReference>
<dbReference type="SUPFAM" id="SSF51905">
    <property type="entry name" value="FAD/NAD(P)-binding domain"/>
    <property type="match status" value="2"/>
</dbReference>
<comment type="pathway">
    <text evidence="3">Nitrogen metabolism; nitrate reduction (assimilation).</text>
</comment>
<dbReference type="GO" id="GO:0016491">
    <property type="term" value="F:oxidoreductase activity"/>
    <property type="evidence" value="ECO:0007669"/>
    <property type="project" value="UniProtKB-KW"/>
</dbReference>
<evidence type="ECO:0000259" key="10">
    <source>
        <dbReference type="Pfam" id="PF04324"/>
    </source>
</evidence>
<dbReference type="InterPro" id="IPR041854">
    <property type="entry name" value="BFD-like_2Fe2S-bd_dom_sf"/>
</dbReference>
<protein>
    <submittedName>
        <fullName evidence="12">Assimilatory nitrate reductase (NADH) beta subunit</fullName>
    </submittedName>
</protein>
<gene>
    <name evidence="12" type="ORF">SAMN04489747_3612</name>
</gene>
<dbReference type="RefSeq" id="WP_197679097.1">
    <property type="nucleotide sequence ID" value="NZ_LT629688.1"/>
</dbReference>
<keyword evidence="8" id="KW-0408">Iron</keyword>
<comment type="cofactor">
    <cofactor evidence="1">
        <name>siroheme</name>
        <dbReference type="ChEBI" id="CHEBI:60052"/>
    </cofactor>
</comment>
<dbReference type="PRINTS" id="PR00368">
    <property type="entry name" value="FADPNR"/>
</dbReference>
<evidence type="ECO:0000256" key="5">
    <source>
        <dbReference type="ARBA" id="ARBA00022617"/>
    </source>
</evidence>
<dbReference type="InterPro" id="IPR007419">
    <property type="entry name" value="BFD-like_2Fe2S-bd_dom"/>
</dbReference>
<reference evidence="12 13" key="1">
    <citation type="submission" date="2016-10" db="EMBL/GenBank/DDBJ databases">
        <authorList>
            <person name="de Groot N.N."/>
        </authorList>
    </citation>
    <scope>NUCLEOTIDE SEQUENCE [LARGE SCALE GENOMIC DNA]</scope>
    <source>
        <strain evidence="12 13">MON 2.2</strain>
    </source>
</reference>
<keyword evidence="7" id="KW-0560">Oxidoreductase</keyword>
<keyword evidence="5" id="KW-0349">Heme</keyword>
<evidence type="ECO:0000256" key="4">
    <source>
        <dbReference type="ARBA" id="ARBA00010429"/>
    </source>
</evidence>
<feature type="domain" description="FAD/NAD(P)-binding" evidence="11">
    <location>
        <begin position="3"/>
        <end position="284"/>
    </location>
</feature>
<evidence type="ECO:0000256" key="8">
    <source>
        <dbReference type="ARBA" id="ARBA00023004"/>
    </source>
</evidence>
<dbReference type="PRINTS" id="PR00411">
    <property type="entry name" value="PNDRDTASEI"/>
</dbReference>
<dbReference type="Pfam" id="PF04324">
    <property type="entry name" value="Fer2_BFD"/>
    <property type="match status" value="1"/>
</dbReference>
<dbReference type="Proteomes" id="UP000198546">
    <property type="component" value="Chromosome i"/>
</dbReference>
<evidence type="ECO:0000256" key="1">
    <source>
        <dbReference type="ARBA" id="ARBA00001929"/>
    </source>
</evidence>
<keyword evidence="6" id="KW-0479">Metal-binding</keyword>
<evidence type="ECO:0000256" key="6">
    <source>
        <dbReference type="ARBA" id="ARBA00022723"/>
    </source>
</evidence>
<dbReference type="AlphaFoldDB" id="A0A1G7DI25"/>
<evidence type="ECO:0000256" key="2">
    <source>
        <dbReference type="ARBA" id="ARBA00001966"/>
    </source>
</evidence>